<feature type="transmembrane region" description="Helical" evidence="6">
    <location>
        <begin position="426"/>
        <end position="444"/>
    </location>
</feature>
<evidence type="ECO:0000256" key="5">
    <source>
        <dbReference type="SAM" id="MobiDB-lite"/>
    </source>
</evidence>
<dbReference type="PANTHER" id="PTHR23502:SF149">
    <property type="entry name" value="TRANSPORTER, PUTATIVE-RELATED"/>
    <property type="match status" value="1"/>
</dbReference>
<dbReference type="OrthoDB" id="5215911at2759"/>
<feature type="transmembrane region" description="Helical" evidence="6">
    <location>
        <begin position="82"/>
        <end position="108"/>
    </location>
</feature>
<dbReference type="Pfam" id="PF07690">
    <property type="entry name" value="MFS_1"/>
    <property type="match status" value="1"/>
</dbReference>
<dbReference type="Gene3D" id="1.20.1250.20">
    <property type="entry name" value="MFS general substrate transporter like domains"/>
    <property type="match status" value="2"/>
</dbReference>
<keyword evidence="2 6" id="KW-0812">Transmembrane</keyword>
<keyword evidence="4 6" id="KW-0472">Membrane</keyword>
<feature type="transmembrane region" description="Helical" evidence="6">
    <location>
        <begin position="487"/>
        <end position="507"/>
    </location>
</feature>
<keyword evidence="9" id="KW-1185">Reference proteome</keyword>
<feature type="transmembrane region" description="Helical" evidence="6">
    <location>
        <begin position="239"/>
        <end position="258"/>
    </location>
</feature>
<dbReference type="InterPro" id="IPR036259">
    <property type="entry name" value="MFS_trans_sf"/>
</dbReference>
<evidence type="ECO:0000256" key="2">
    <source>
        <dbReference type="ARBA" id="ARBA00022692"/>
    </source>
</evidence>
<evidence type="ECO:0000313" key="8">
    <source>
        <dbReference type="EMBL" id="KAF7198024.1"/>
    </source>
</evidence>
<feature type="transmembrane region" description="Helical" evidence="6">
    <location>
        <begin position="209"/>
        <end position="227"/>
    </location>
</feature>
<feature type="transmembrane region" description="Helical" evidence="6">
    <location>
        <begin position="519"/>
        <end position="539"/>
    </location>
</feature>
<feature type="transmembrane region" description="Helical" evidence="6">
    <location>
        <begin position="385"/>
        <end position="406"/>
    </location>
</feature>
<organism evidence="8 9">
    <name type="scientific">Pseudocercospora fuligena</name>
    <dbReference type="NCBI Taxonomy" id="685502"/>
    <lineage>
        <taxon>Eukaryota</taxon>
        <taxon>Fungi</taxon>
        <taxon>Dikarya</taxon>
        <taxon>Ascomycota</taxon>
        <taxon>Pezizomycotina</taxon>
        <taxon>Dothideomycetes</taxon>
        <taxon>Dothideomycetidae</taxon>
        <taxon>Mycosphaerellales</taxon>
        <taxon>Mycosphaerellaceae</taxon>
        <taxon>Pseudocercospora</taxon>
    </lineage>
</organism>
<reference evidence="8" key="1">
    <citation type="submission" date="2020-04" db="EMBL/GenBank/DDBJ databases">
        <title>Draft genome resource of the tomato pathogen Pseudocercospora fuligena.</title>
        <authorList>
            <person name="Zaccaron A."/>
        </authorList>
    </citation>
    <scope>NUCLEOTIDE SEQUENCE</scope>
    <source>
        <strain evidence="8">PF001</strain>
    </source>
</reference>
<comment type="caution">
    <text evidence="8">The sequence shown here is derived from an EMBL/GenBank/DDBJ whole genome shotgun (WGS) entry which is preliminary data.</text>
</comment>
<feature type="domain" description="Major facilitator superfamily (MFS) profile" evidence="7">
    <location>
        <begin position="82"/>
        <end position="541"/>
    </location>
</feature>
<evidence type="ECO:0000313" key="9">
    <source>
        <dbReference type="Proteomes" id="UP000660729"/>
    </source>
</evidence>
<sequence>MLWSSPPSLPLPALFAMAANMETQQRAAEQLDVEVIPGTEVMKDVGDVHFAHAGGASKGSVLVPQPSASPNDPLNWSLPWKLIVAISQLLYVWVLVCSALSLAPLFPLLGAEFHLDQQQLSLLTGLNVITLGFANIFIVPISNIFGRRPTAIFFGFLVVLTNIWQALASSHQSLLAARACNGIVAATSETIMVQTIADMFFLHERATWMAAYFTFYFSGAFLGPIMAGSIGSHHGWRSFFWLSTALSGFVTLLLVFCYPETKYHRSNGIANIKGESKDQSDVKEQVVDSEMNSQNDAASGTYLRKGRPSKGQFAPFQKPDNRWMSFIIRDLTTPVIVFFNPIVFWSACMLMGPADLLLLFNLTESGIFGSPAYGWSPQTVGYSNFAFFVGGLFGVLTAGPLSDWWARRMTIKNNGVREAEMRLPALIPYCCFFVVSHVVGAVGYDRLWPWQAIIVCGFGFSGLAVTSIPAISIAYAIDCYKPISGEIMIVGTVLKNVLGFCLSYWVFDIAARNGWTTVFMIQFAVDMAPVLLTIPLYFYGKELRRWTKDSSLHRMETMI</sequence>
<evidence type="ECO:0000259" key="7">
    <source>
        <dbReference type="PROSITE" id="PS50850"/>
    </source>
</evidence>
<dbReference type="AlphaFoldDB" id="A0A8H6RV41"/>
<dbReference type="PANTHER" id="PTHR23502">
    <property type="entry name" value="MAJOR FACILITATOR SUPERFAMILY"/>
    <property type="match status" value="1"/>
</dbReference>
<feature type="region of interest" description="Disordered" evidence="5">
    <location>
        <begin position="288"/>
        <end position="313"/>
    </location>
</feature>
<gene>
    <name evidence="8" type="ORF">HII31_00738</name>
</gene>
<feature type="transmembrane region" description="Helical" evidence="6">
    <location>
        <begin position="331"/>
        <end position="352"/>
    </location>
</feature>
<dbReference type="InterPro" id="IPR020846">
    <property type="entry name" value="MFS_dom"/>
</dbReference>
<evidence type="ECO:0000256" key="1">
    <source>
        <dbReference type="ARBA" id="ARBA00004141"/>
    </source>
</evidence>
<dbReference type="GO" id="GO:0022857">
    <property type="term" value="F:transmembrane transporter activity"/>
    <property type="evidence" value="ECO:0007669"/>
    <property type="project" value="InterPro"/>
</dbReference>
<name>A0A8H6RV41_9PEZI</name>
<evidence type="ECO:0000256" key="6">
    <source>
        <dbReference type="SAM" id="Phobius"/>
    </source>
</evidence>
<dbReference type="Proteomes" id="UP000660729">
    <property type="component" value="Unassembled WGS sequence"/>
</dbReference>
<proteinExistence type="predicted"/>
<dbReference type="SUPFAM" id="SSF103473">
    <property type="entry name" value="MFS general substrate transporter"/>
    <property type="match status" value="1"/>
</dbReference>
<protein>
    <submittedName>
        <fullName evidence="8">Protein HOL1</fullName>
    </submittedName>
</protein>
<feature type="transmembrane region" description="Helical" evidence="6">
    <location>
        <begin position="151"/>
        <end position="168"/>
    </location>
</feature>
<keyword evidence="3 6" id="KW-1133">Transmembrane helix</keyword>
<dbReference type="PROSITE" id="PS50850">
    <property type="entry name" value="MFS"/>
    <property type="match status" value="1"/>
</dbReference>
<dbReference type="InterPro" id="IPR011701">
    <property type="entry name" value="MFS"/>
</dbReference>
<feature type="transmembrane region" description="Helical" evidence="6">
    <location>
        <begin position="120"/>
        <end position="145"/>
    </location>
</feature>
<evidence type="ECO:0000256" key="4">
    <source>
        <dbReference type="ARBA" id="ARBA00023136"/>
    </source>
</evidence>
<accession>A0A8H6RV41</accession>
<dbReference type="GO" id="GO:0005886">
    <property type="term" value="C:plasma membrane"/>
    <property type="evidence" value="ECO:0007669"/>
    <property type="project" value="TreeGrafter"/>
</dbReference>
<feature type="transmembrane region" description="Helical" evidence="6">
    <location>
        <begin position="450"/>
        <end position="475"/>
    </location>
</feature>
<comment type="subcellular location">
    <subcellularLocation>
        <location evidence="1">Membrane</location>
        <topology evidence="1">Multi-pass membrane protein</topology>
    </subcellularLocation>
</comment>
<evidence type="ECO:0000256" key="3">
    <source>
        <dbReference type="ARBA" id="ARBA00022989"/>
    </source>
</evidence>
<dbReference type="EMBL" id="JABCIY010000004">
    <property type="protein sequence ID" value="KAF7198024.1"/>
    <property type="molecule type" value="Genomic_DNA"/>
</dbReference>